<proteinExistence type="predicted"/>
<gene>
    <name evidence="1" type="ORF">vBLivaVAfA18_083</name>
</gene>
<dbReference type="EMBL" id="MN939540">
    <property type="protein sequence ID" value="QIG61007.1"/>
    <property type="molecule type" value="Genomic_DNA"/>
</dbReference>
<evidence type="ECO:0000313" key="2">
    <source>
        <dbReference type="Proteomes" id="UP000609966"/>
    </source>
</evidence>
<dbReference type="Proteomes" id="UP000609966">
    <property type="component" value="Segment"/>
</dbReference>
<organism evidence="1 2">
    <name type="scientific">Listeria phage vB_Liva_VAfA18</name>
    <dbReference type="NCBI Taxonomy" id="2712945"/>
    <lineage>
        <taxon>Viruses</taxon>
        <taxon>Duplodnaviria</taxon>
        <taxon>Heunggongvirae</taxon>
        <taxon>Uroviricota</taxon>
        <taxon>Caudoviricetes</taxon>
        <taxon>Herelleviridae</taxon>
        <taxon>Jasinskavirinae</taxon>
        <taxon>Pecentumvirus</taxon>
        <taxon>Pecentumvirus list36</taxon>
    </lineage>
</organism>
<sequence>MKKLSRNEIKKRRKYFINEAKRVTHIRAGDRRIATGSRICTLCGRSLSSQKRSTGETFASVNHIHCYFNELLIVNLCEDATSCYRRHERS</sequence>
<name>A0A858ECT1_9CAUD</name>
<protein>
    <submittedName>
        <fullName evidence="1">Uncharacterized protein</fullName>
    </submittedName>
</protein>
<reference evidence="1" key="1">
    <citation type="submission" date="2020-01" db="EMBL/GenBank/DDBJ databases">
        <title>Comparative genomic and phylogenetic analyses of the P100virus genus of Listeria bacteriophages and report of two new members.</title>
        <authorList>
            <person name="Blanco Fernandez M.D."/>
            <person name="Barrios M.E."/>
            <person name="Mbayed V.A."/>
            <person name="Klumpp J."/>
        </authorList>
    </citation>
    <scope>NUCLEOTIDE SEQUENCE</scope>
</reference>
<accession>A0A858ECT1</accession>
<evidence type="ECO:0000313" key="1">
    <source>
        <dbReference type="EMBL" id="QIG61007.1"/>
    </source>
</evidence>